<keyword evidence="1" id="KW-0812">Transmembrane</keyword>
<evidence type="ECO:0000256" key="1">
    <source>
        <dbReference type="SAM" id="Phobius"/>
    </source>
</evidence>
<dbReference type="InterPro" id="IPR006598">
    <property type="entry name" value="CAP10"/>
</dbReference>
<reference evidence="3 4" key="1">
    <citation type="submission" date="2015-04" db="EMBL/GenBank/DDBJ databases">
        <authorList>
            <person name="Heijne W.H."/>
            <person name="Fedorova N.D."/>
            <person name="Nierman W.C."/>
            <person name="Vollebregt A.W."/>
            <person name="Zhao Z."/>
            <person name="Wu L."/>
            <person name="Kumar M."/>
            <person name="Stam H."/>
            <person name="van den Berg M.A."/>
            <person name="Pel H.J."/>
        </authorList>
    </citation>
    <scope>NUCLEOTIDE SEQUENCE [LARGE SCALE GENOMIC DNA]</scope>
    <source>
        <strain evidence="3 4">CBS 393.64</strain>
    </source>
</reference>
<protein>
    <recommendedName>
        <fullName evidence="2">Glycosyl transferase CAP10 domain-containing protein</fullName>
    </recommendedName>
</protein>
<organism evidence="3 4">
    <name type="scientific">Rasamsonia emersonii (strain ATCC 16479 / CBS 393.64 / IMI 116815)</name>
    <dbReference type="NCBI Taxonomy" id="1408163"/>
    <lineage>
        <taxon>Eukaryota</taxon>
        <taxon>Fungi</taxon>
        <taxon>Dikarya</taxon>
        <taxon>Ascomycota</taxon>
        <taxon>Pezizomycotina</taxon>
        <taxon>Eurotiomycetes</taxon>
        <taxon>Eurotiomycetidae</taxon>
        <taxon>Eurotiales</taxon>
        <taxon>Trichocomaceae</taxon>
        <taxon>Rasamsonia</taxon>
    </lineage>
</organism>
<dbReference type="STRING" id="1408163.A0A0F4YF57"/>
<keyword evidence="1" id="KW-1133">Transmembrane helix</keyword>
<dbReference type="RefSeq" id="XP_013323362.1">
    <property type="nucleotide sequence ID" value="XM_013467908.1"/>
</dbReference>
<dbReference type="GeneID" id="25321568"/>
<dbReference type="PANTHER" id="PTHR12203:SF22">
    <property type="entry name" value="CAPSULE ASSOCIATED PROTEIN"/>
    <property type="match status" value="1"/>
</dbReference>
<dbReference type="Pfam" id="PF05686">
    <property type="entry name" value="Glyco_transf_90"/>
    <property type="match status" value="1"/>
</dbReference>
<name>A0A0F4YF57_RASE3</name>
<feature type="domain" description="Glycosyl transferase CAP10" evidence="2">
    <location>
        <begin position="318"/>
        <end position="626"/>
    </location>
</feature>
<feature type="transmembrane region" description="Helical" evidence="1">
    <location>
        <begin position="14"/>
        <end position="34"/>
    </location>
</feature>
<dbReference type="InterPro" id="IPR051091">
    <property type="entry name" value="O-Glucosyltr/Glycosyltrsf_90"/>
</dbReference>
<keyword evidence="4" id="KW-1185">Reference proteome</keyword>
<dbReference type="PANTHER" id="PTHR12203">
    <property type="entry name" value="KDEL LYS-ASP-GLU-LEU CONTAINING - RELATED"/>
    <property type="match status" value="1"/>
</dbReference>
<comment type="caution">
    <text evidence="3">The sequence shown here is derived from an EMBL/GenBank/DDBJ whole genome shotgun (WGS) entry which is preliminary data.</text>
</comment>
<proteinExistence type="predicted"/>
<dbReference type="Proteomes" id="UP000053958">
    <property type="component" value="Unassembled WGS sequence"/>
</dbReference>
<evidence type="ECO:0000313" key="4">
    <source>
        <dbReference type="Proteomes" id="UP000053958"/>
    </source>
</evidence>
<sequence length="664" mass="77550">MWELERRLRGKRKLLLTLKPLCAIIALLSILFFLRGDEWYSPGAGVLLRGSQIPGSDDFDFTEFDFEQRDNSHPIAGLIREADEKWLRYEEDRSRTFRETVAKYRKKYGRHPPPGFKEWYIYARKRNVHNIDDFDQIMDDLRPFWAVDPKVIRKMAAKLSENEADGVSGVHIRNKRVSFLTNKSWRSEAMAKLISPFVKYLPDMDIAINVLDQPRLVVPFEDMQALLTAEVESRQMIPDTIDSFTKGMEFFRDKHKAPGDWDDATNPEWFPYPSKQYMDIATPACPPESPARNSSITIVEADALYKSKLGGLVTNFNLSSDLCTVGPALQDKHGFLYSASTIIASKRLLPIFSECKVSVNNDILFPASMYTLRDKRYVYNARHDWAWGRKADTLIWRGVTSGGVQRADNWQNMHRQRLVRLANGTFMRDQEVTILSEALHREGEYRNFDHFQPSWFANKHFDVGFTESWGCIPNCSFYDDVFTYKPRVSLSEQFKNRYLVDVDGHSFSGRWRAFLQSKSLGIKATIFREWHDSRLFAWRHFIPLDNRYDDLYTIMTYLIGTGRPGFDREPEDNYANADAYVRPHDFEARLIAAQSRDWAHRVLRREDMEIYVFRLLLEYGRIIDDNRDEIGYSGDGSELDEFDRKHPIPEIPDIFKWRSENASP</sequence>
<dbReference type="EMBL" id="LASV01000736">
    <property type="protein sequence ID" value="KKA16750.1"/>
    <property type="molecule type" value="Genomic_DNA"/>
</dbReference>
<dbReference type="SMART" id="SM00672">
    <property type="entry name" value="CAP10"/>
    <property type="match status" value="1"/>
</dbReference>
<gene>
    <name evidence="3" type="ORF">T310_9636</name>
</gene>
<accession>A0A0F4YF57</accession>
<evidence type="ECO:0000313" key="3">
    <source>
        <dbReference type="EMBL" id="KKA16750.1"/>
    </source>
</evidence>
<dbReference type="OrthoDB" id="541052at2759"/>
<keyword evidence="1" id="KW-0472">Membrane</keyword>
<evidence type="ECO:0000259" key="2">
    <source>
        <dbReference type="SMART" id="SM00672"/>
    </source>
</evidence>
<dbReference type="AlphaFoldDB" id="A0A0F4YF57"/>